<dbReference type="AlphaFoldDB" id="A0A255Z838"/>
<name>A0A255Z838_9PROT</name>
<keyword evidence="1" id="KW-0812">Transmembrane</keyword>
<evidence type="ECO:0000313" key="2">
    <source>
        <dbReference type="EMBL" id="OYQ37717.1"/>
    </source>
</evidence>
<feature type="transmembrane region" description="Helical" evidence="1">
    <location>
        <begin position="92"/>
        <end position="112"/>
    </location>
</feature>
<comment type="caution">
    <text evidence="2">The sequence shown here is derived from an EMBL/GenBank/DDBJ whole genome shotgun (WGS) entry which is preliminary data.</text>
</comment>
<feature type="transmembrane region" description="Helical" evidence="1">
    <location>
        <begin position="39"/>
        <end position="59"/>
    </location>
</feature>
<protein>
    <recommendedName>
        <fullName evidence="4">Integral membrane protein</fullName>
    </recommendedName>
</protein>
<dbReference type="EMBL" id="NOXU01000011">
    <property type="protein sequence ID" value="OYQ37717.1"/>
    <property type="molecule type" value="Genomic_DNA"/>
</dbReference>
<evidence type="ECO:0000256" key="1">
    <source>
        <dbReference type="SAM" id="Phobius"/>
    </source>
</evidence>
<dbReference type="Proteomes" id="UP000216998">
    <property type="component" value="Unassembled WGS sequence"/>
</dbReference>
<evidence type="ECO:0008006" key="4">
    <source>
        <dbReference type="Google" id="ProtNLM"/>
    </source>
</evidence>
<proteinExistence type="predicted"/>
<accession>A0A255Z838</accession>
<keyword evidence="1" id="KW-1133">Transmembrane helix</keyword>
<sequence length="115" mass="11893">MAGIVKQVAGVLVGVILCILIIMAVEMVGHRILSGDSVFMAPVLAYLLAAAIGGITAIKVAGQRRWWLPGSIAAFLAFGVAVNLTALDHPAWFAPAAAVALAIGLVTCWRLTGSR</sequence>
<keyword evidence="3" id="KW-1185">Reference proteome</keyword>
<keyword evidence="1" id="KW-0472">Membrane</keyword>
<evidence type="ECO:0000313" key="3">
    <source>
        <dbReference type="Proteomes" id="UP000216998"/>
    </source>
</evidence>
<feature type="transmembrane region" description="Helical" evidence="1">
    <location>
        <begin position="66"/>
        <end position="86"/>
    </location>
</feature>
<gene>
    <name evidence="2" type="ORF">CHU95_00720</name>
</gene>
<reference evidence="2 3" key="1">
    <citation type="submission" date="2017-07" db="EMBL/GenBank/DDBJ databases">
        <title>Niveispirillum cyanobacteriorum sp. nov., isolated from cyanobacterial aggregates in a eutrophic lake.</title>
        <authorList>
            <person name="Cai H."/>
        </authorList>
    </citation>
    <scope>NUCLEOTIDE SEQUENCE [LARGE SCALE GENOMIC DNA]</scope>
    <source>
        <strain evidence="3">TH1-14</strain>
    </source>
</reference>
<dbReference type="RefSeq" id="WP_094452718.1">
    <property type="nucleotide sequence ID" value="NZ_NOXU01000011.1"/>
</dbReference>
<feature type="transmembrane region" description="Helical" evidence="1">
    <location>
        <begin position="12"/>
        <end position="33"/>
    </location>
</feature>
<organism evidence="2 3">
    <name type="scientific">Niveispirillum lacus</name>
    <dbReference type="NCBI Taxonomy" id="1981099"/>
    <lineage>
        <taxon>Bacteria</taxon>
        <taxon>Pseudomonadati</taxon>
        <taxon>Pseudomonadota</taxon>
        <taxon>Alphaproteobacteria</taxon>
        <taxon>Rhodospirillales</taxon>
        <taxon>Azospirillaceae</taxon>
        <taxon>Niveispirillum</taxon>
    </lineage>
</organism>